<dbReference type="RefSeq" id="WP_345229060.1">
    <property type="nucleotide sequence ID" value="NZ_BAAAXE010000015.1"/>
</dbReference>
<keyword evidence="9" id="KW-1185">Reference proteome</keyword>
<keyword evidence="3" id="KW-0812">Transmembrane</keyword>
<feature type="signal peptide" evidence="6">
    <location>
        <begin position="1"/>
        <end position="33"/>
    </location>
</feature>
<keyword evidence="5" id="KW-0676">Redox-active center</keyword>
<dbReference type="PROSITE" id="PS51257">
    <property type="entry name" value="PROKAR_LIPOPROTEIN"/>
    <property type="match status" value="1"/>
</dbReference>
<keyword evidence="3" id="KW-0735">Signal-anchor</keyword>
<name>A0ABV5PHV8_STRCM</name>
<proteinExistence type="predicted"/>
<gene>
    <name evidence="8" type="ORF">ACFFTU_20615</name>
</gene>
<reference evidence="8 9" key="1">
    <citation type="submission" date="2024-09" db="EMBL/GenBank/DDBJ databases">
        <authorList>
            <person name="Sun Q."/>
            <person name="Mori K."/>
        </authorList>
    </citation>
    <scope>NUCLEOTIDE SEQUENCE [LARGE SCALE GENOMIC DNA]</scope>
    <source>
        <strain evidence="8 9">JCM 4362</strain>
    </source>
</reference>
<evidence type="ECO:0000256" key="4">
    <source>
        <dbReference type="ARBA" id="ARBA00023157"/>
    </source>
</evidence>
<protein>
    <submittedName>
        <fullName evidence="8">TlpA family protein disulfide reductase</fullName>
    </submittedName>
</protein>
<keyword evidence="2" id="KW-0201">Cytochrome c-type biogenesis</keyword>
<organism evidence="8 9">
    <name type="scientific">Streptomyces cremeus</name>
    <dbReference type="NCBI Taxonomy" id="66881"/>
    <lineage>
        <taxon>Bacteria</taxon>
        <taxon>Bacillati</taxon>
        <taxon>Actinomycetota</taxon>
        <taxon>Actinomycetes</taxon>
        <taxon>Kitasatosporales</taxon>
        <taxon>Streptomycetaceae</taxon>
        <taxon>Streptomyces</taxon>
    </lineage>
</organism>
<accession>A0ABV5PHV8</accession>
<dbReference type="Pfam" id="PF00578">
    <property type="entry name" value="AhpC-TSA"/>
    <property type="match status" value="1"/>
</dbReference>
<dbReference type="InterPro" id="IPR013766">
    <property type="entry name" value="Thioredoxin_domain"/>
</dbReference>
<comment type="subcellular location">
    <subcellularLocation>
        <location evidence="1">Cell envelope</location>
    </subcellularLocation>
</comment>
<keyword evidence="4" id="KW-1015">Disulfide bond</keyword>
<dbReference type="EMBL" id="JBHMCR010000009">
    <property type="protein sequence ID" value="MFB9522353.1"/>
    <property type="molecule type" value="Genomic_DNA"/>
</dbReference>
<dbReference type="InterPro" id="IPR000866">
    <property type="entry name" value="AhpC/TSA"/>
</dbReference>
<sequence>MSPARAPRRRPARASRTALAVSAALAGALALSACGGDGDTSSGGGGGTNFVAGKDNLDTVPAADRAAAPKLDGKTLQGEDFDSTSLKGKVVVINVWGSWCPPCRAEAPTFAKVSKELKGKGVEFLGIDARDPQKDQALAFEKDAGIEYPSLYDPDGKLMLRFPKGSLNPQAIPSTIVLDKDGRIAGRSLAALSEKKLRKLIDPLIAEK</sequence>
<dbReference type="CDD" id="cd02966">
    <property type="entry name" value="TlpA_like_family"/>
    <property type="match status" value="1"/>
</dbReference>
<feature type="domain" description="Thioredoxin" evidence="7">
    <location>
        <begin position="57"/>
        <end position="206"/>
    </location>
</feature>
<dbReference type="PROSITE" id="PS00194">
    <property type="entry name" value="THIOREDOXIN_1"/>
    <property type="match status" value="1"/>
</dbReference>
<comment type="caution">
    <text evidence="8">The sequence shown here is derived from an EMBL/GenBank/DDBJ whole genome shotgun (WGS) entry which is preliminary data.</text>
</comment>
<dbReference type="SUPFAM" id="SSF52833">
    <property type="entry name" value="Thioredoxin-like"/>
    <property type="match status" value="1"/>
</dbReference>
<dbReference type="InterPro" id="IPR036249">
    <property type="entry name" value="Thioredoxin-like_sf"/>
</dbReference>
<evidence type="ECO:0000256" key="2">
    <source>
        <dbReference type="ARBA" id="ARBA00022748"/>
    </source>
</evidence>
<keyword evidence="6" id="KW-0732">Signal</keyword>
<dbReference type="Gene3D" id="3.40.30.10">
    <property type="entry name" value="Glutaredoxin"/>
    <property type="match status" value="1"/>
</dbReference>
<feature type="chain" id="PRO_5046672597" evidence="6">
    <location>
        <begin position="34"/>
        <end position="208"/>
    </location>
</feature>
<dbReference type="InterPro" id="IPR017937">
    <property type="entry name" value="Thioredoxin_CS"/>
</dbReference>
<dbReference type="Proteomes" id="UP001589718">
    <property type="component" value="Unassembled WGS sequence"/>
</dbReference>
<dbReference type="PROSITE" id="PS51352">
    <property type="entry name" value="THIOREDOXIN_2"/>
    <property type="match status" value="1"/>
</dbReference>
<evidence type="ECO:0000313" key="9">
    <source>
        <dbReference type="Proteomes" id="UP001589718"/>
    </source>
</evidence>
<evidence type="ECO:0000256" key="1">
    <source>
        <dbReference type="ARBA" id="ARBA00004196"/>
    </source>
</evidence>
<evidence type="ECO:0000259" key="7">
    <source>
        <dbReference type="PROSITE" id="PS51352"/>
    </source>
</evidence>
<dbReference type="PANTHER" id="PTHR42852">
    <property type="entry name" value="THIOL:DISULFIDE INTERCHANGE PROTEIN DSBE"/>
    <property type="match status" value="1"/>
</dbReference>
<evidence type="ECO:0000256" key="3">
    <source>
        <dbReference type="ARBA" id="ARBA00022968"/>
    </source>
</evidence>
<evidence type="ECO:0000256" key="6">
    <source>
        <dbReference type="SAM" id="SignalP"/>
    </source>
</evidence>
<dbReference type="PANTHER" id="PTHR42852:SF6">
    <property type="entry name" value="THIOL:DISULFIDE INTERCHANGE PROTEIN DSBE"/>
    <property type="match status" value="1"/>
</dbReference>
<evidence type="ECO:0000256" key="5">
    <source>
        <dbReference type="ARBA" id="ARBA00023284"/>
    </source>
</evidence>
<evidence type="ECO:0000313" key="8">
    <source>
        <dbReference type="EMBL" id="MFB9522353.1"/>
    </source>
</evidence>
<dbReference type="InterPro" id="IPR050553">
    <property type="entry name" value="Thioredoxin_ResA/DsbE_sf"/>
</dbReference>